<dbReference type="InterPro" id="IPR043128">
    <property type="entry name" value="Rev_trsase/Diguanyl_cyclase"/>
</dbReference>
<proteinExistence type="predicted"/>
<accession>A0A6J8CSM8</accession>
<organism evidence="1 2">
    <name type="scientific">Mytilus coruscus</name>
    <name type="common">Sea mussel</name>
    <dbReference type="NCBI Taxonomy" id="42192"/>
    <lineage>
        <taxon>Eukaryota</taxon>
        <taxon>Metazoa</taxon>
        <taxon>Spiralia</taxon>
        <taxon>Lophotrochozoa</taxon>
        <taxon>Mollusca</taxon>
        <taxon>Bivalvia</taxon>
        <taxon>Autobranchia</taxon>
        <taxon>Pteriomorphia</taxon>
        <taxon>Mytilida</taxon>
        <taxon>Mytiloidea</taxon>
        <taxon>Mytilidae</taxon>
        <taxon>Mytilinae</taxon>
        <taxon>Mytilus</taxon>
    </lineage>
</organism>
<dbReference type="InterPro" id="IPR043502">
    <property type="entry name" value="DNA/RNA_pol_sf"/>
</dbReference>
<name>A0A6J8CSM8_MYTCO</name>
<dbReference type="SUPFAM" id="SSF56672">
    <property type="entry name" value="DNA/RNA polymerases"/>
    <property type="match status" value="1"/>
</dbReference>
<gene>
    <name evidence="1" type="ORF">MCOR_32298</name>
</gene>
<evidence type="ECO:0000313" key="2">
    <source>
        <dbReference type="Proteomes" id="UP000507470"/>
    </source>
</evidence>
<dbReference type="Gene3D" id="3.30.70.270">
    <property type="match status" value="1"/>
</dbReference>
<dbReference type="OrthoDB" id="10534079at2759"/>
<dbReference type="AlphaFoldDB" id="A0A6J8CSM8"/>
<keyword evidence="2" id="KW-1185">Reference proteome</keyword>
<evidence type="ECO:0000313" key="1">
    <source>
        <dbReference type="EMBL" id="CAC5397890.1"/>
    </source>
</evidence>
<dbReference type="Proteomes" id="UP000507470">
    <property type="component" value="Unassembled WGS sequence"/>
</dbReference>
<sequence>MPEDQGLSLNGDSGQDIGAEKDVISNNSEEIVIDRITAVSIRVPMEVNNEKVKAVIVTVLNEDIFSAFQKQAPVLTSSEFILYGCGQNQELLDTRYSMIQSVVENKRKIMVAQTLVGLFTKTIPVRLINLESEPIHLEKNCLLGELHPVNYIEDMFEMDNRVQTETHDHLKLCKTHDLSRESYNFPLPETLEKPNILENSDSDEHLARLDEVFQRLIKAGLCDLMKSEILYLGHIVGTDGIKPNPKLIENVKNWKVDERSSEVPGPLSHTQPEWLAKYSAKDMQSSQKEDTDLKYLHQWKIEEKLLDRETCASLSPAVRRYWLNWENIEMIDVLFIRNRPIPRIIKSFTIACSSNIKERYFDHEP</sequence>
<protein>
    <submittedName>
        <fullName evidence="1">Uncharacterized protein</fullName>
    </submittedName>
</protein>
<reference evidence="1 2" key="1">
    <citation type="submission" date="2020-06" db="EMBL/GenBank/DDBJ databases">
        <authorList>
            <person name="Li R."/>
            <person name="Bekaert M."/>
        </authorList>
    </citation>
    <scope>NUCLEOTIDE SEQUENCE [LARGE SCALE GENOMIC DNA]</scope>
    <source>
        <strain evidence="2">wild</strain>
    </source>
</reference>
<dbReference type="EMBL" id="CACVKT020005775">
    <property type="protein sequence ID" value="CAC5397890.1"/>
    <property type="molecule type" value="Genomic_DNA"/>
</dbReference>